<name>A0A0W0G0P9_MONRR</name>
<gene>
    <name evidence="2" type="ORF">WG66_5281</name>
</gene>
<dbReference type="Proteomes" id="UP000054988">
    <property type="component" value="Unassembled WGS sequence"/>
</dbReference>
<feature type="region of interest" description="Disordered" evidence="1">
    <location>
        <begin position="1"/>
        <end position="22"/>
    </location>
</feature>
<dbReference type="PANTHER" id="PTHR48312:SF1">
    <property type="entry name" value="SULFOTRANSFERASE"/>
    <property type="match status" value="1"/>
</dbReference>
<dbReference type="InterPro" id="IPR027417">
    <property type="entry name" value="P-loop_NTPase"/>
</dbReference>
<dbReference type="PANTHER" id="PTHR48312">
    <property type="match status" value="1"/>
</dbReference>
<dbReference type="AlphaFoldDB" id="A0A0W0G0P9"/>
<evidence type="ECO:0000313" key="3">
    <source>
        <dbReference type="Proteomes" id="UP000054988"/>
    </source>
</evidence>
<proteinExistence type="predicted"/>
<dbReference type="SUPFAM" id="SSF52540">
    <property type="entry name" value="P-loop containing nucleoside triphosphate hydrolases"/>
    <property type="match status" value="1"/>
</dbReference>
<sequence>MEDRFLDMDQSQRVNATPEPPLPIPNPTFLPDRLLKTLTPVFIIRHPARAIPSYLRVSEPFSRTIFDDDVPLFLVFKWQCMVFDFYKAWYSCTNGAESAGPSRENLLIVIDGDKLVNDSLHQIDKLCRLLDLDPTPIRFSWDARDGFENLAYVAFLSTIGKSTGVIKSEDSKPLVLEDEVKKWAIQWDDETVWEMKRRAENAMEDYEYMLKHSI</sequence>
<evidence type="ECO:0000256" key="1">
    <source>
        <dbReference type="SAM" id="MobiDB-lite"/>
    </source>
</evidence>
<dbReference type="EMBL" id="LATX01001378">
    <property type="protein sequence ID" value="KTB42153.1"/>
    <property type="molecule type" value="Genomic_DNA"/>
</dbReference>
<protein>
    <submittedName>
        <fullName evidence="2">Uncharacterized protein</fullName>
    </submittedName>
</protein>
<dbReference type="Gene3D" id="3.40.50.300">
    <property type="entry name" value="P-loop containing nucleotide triphosphate hydrolases"/>
    <property type="match status" value="1"/>
</dbReference>
<evidence type="ECO:0000313" key="2">
    <source>
        <dbReference type="EMBL" id="KTB42153.1"/>
    </source>
</evidence>
<accession>A0A0W0G0P9</accession>
<organism evidence="2 3">
    <name type="scientific">Moniliophthora roreri</name>
    <name type="common">Frosty pod rot fungus</name>
    <name type="synonym">Monilia roreri</name>
    <dbReference type="NCBI Taxonomy" id="221103"/>
    <lineage>
        <taxon>Eukaryota</taxon>
        <taxon>Fungi</taxon>
        <taxon>Dikarya</taxon>
        <taxon>Basidiomycota</taxon>
        <taxon>Agaricomycotina</taxon>
        <taxon>Agaricomycetes</taxon>
        <taxon>Agaricomycetidae</taxon>
        <taxon>Agaricales</taxon>
        <taxon>Marasmiineae</taxon>
        <taxon>Marasmiaceae</taxon>
        <taxon>Moniliophthora</taxon>
    </lineage>
</organism>
<comment type="caution">
    <text evidence="2">The sequence shown here is derived from an EMBL/GenBank/DDBJ whole genome shotgun (WGS) entry which is preliminary data.</text>
</comment>
<reference evidence="2 3" key="1">
    <citation type="submission" date="2015-12" db="EMBL/GenBank/DDBJ databases">
        <title>Draft genome sequence of Moniliophthora roreri, the causal agent of frosty pod rot of cacao.</title>
        <authorList>
            <person name="Aime M.C."/>
            <person name="Diaz-Valderrama J.R."/>
            <person name="Kijpornyongpan T."/>
            <person name="Phillips-Mora W."/>
        </authorList>
    </citation>
    <scope>NUCLEOTIDE SEQUENCE [LARGE SCALE GENOMIC DNA]</scope>
    <source>
        <strain evidence="2 3">MCA 2952</strain>
    </source>
</reference>